<dbReference type="Pfam" id="PF08239">
    <property type="entry name" value="SH3_3"/>
    <property type="match status" value="1"/>
</dbReference>
<dbReference type="Gene3D" id="2.30.30.40">
    <property type="entry name" value="SH3 Domains"/>
    <property type="match status" value="1"/>
</dbReference>
<accession>A0ABU3DCX3</accession>
<protein>
    <submittedName>
        <fullName evidence="3">SH3 domain-containing protein</fullName>
    </submittedName>
</protein>
<feature type="signal peptide" evidence="1">
    <location>
        <begin position="1"/>
        <end position="18"/>
    </location>
</feature>
<feature type="domain" description="SH3b" evidence="2">
    <location>
        <begin position="35"/>
        <end position="86"/>
    </location>
</feature>
<evidence type="ECO:0000259" key="2">
    <source>
        <dbReference type="Pfam" id="PF08239"/>
    </source>
</evidence>
<gene>
    <name evidence="3" type="ORF">RM543_02620</name>
</gene>
<dbReference type="Proteomes" id="UP001265259">
    <property type="component" value="Unassembled WGS sequence"/>
</dbReference>
<evidence type="ECO:0000313" key="3">
    <source>
        <dbReference type="EMBL" id="MDT0681565.1"/>
    </source>
</evidence>
<evidence type="ECO:0000256" key="1">
    <source>
        <dbReference type="SAM" id="SignalP"/>
    </source>
</evidence>
<evidence type="ECO:0000313" key="4">
    <source>
        <dbReference type="Proteomes" id="UP001265259"/>
    </source>
</evidence>
<dbReference type="EMBL" id="JAVRHL010000001">
    <property type="protein sequence ID" value="MDT0681565.1"/>
    <property type="molecule type" value="Genomic_DNA"/>
</dbReference>
<dbReference type="RefSeq" id="WP_311689340.1">
    <property type="nucleotide sequence ID" value="NZ_JAVRHL010000001.1"/>
</dbReference>
<feature type="chain" id="PRO_5046707577" evidence="1">
    <location>
        <begin position="19"/>
        <end position="194"/>
    </location>
</feature>
<proteinExistence type="predicted"/>
<keyword evidence="4" id="KW-1185">Reference proteome</keyword>
<organism evidence="3 4">
    <name type="scientific">Tropicimonas omnivorans</name>
    <dbReference type="NCBI Taxonomy" id="3075590"/>
    <lineage>
        <taxon>Bacteria</taxon>
        <taxon>Pseudomonadati</taxon>
        <taxon>Pseudomonadota</taxon>
        <taxon>Alphaproteobacteria</taxon>
        <taxon>Rhodobacterales</taxon>
        <taxon>Roseobacteraceae</taxon>
        <taxon>Tropicimonas</taxon>
    </lineage>
</organism>
<name>A0ABU3DCX3_9RHOB</name>
<reference evidence="3 4" key="1">
    <citation type="submission" date="2023-09" db="EMBL/GenBank/DDBJ databases">
        <authorList>
            <person name="Rey-Velasco X."/>
        </authorList>
    </citation>
    <scope>NUCLEOTIDE SEQUENCE [LARGE SCALE GENOMIC DNA]</scope>
    <source>
        <strain evidence="3 4">F158</strain>
    </source>
</reference>
<sequence length="194" mass="20257">MRVAAALFMLLAASAAGAQGELPALYDVRGVGANDVLNVRAGPEASASLVATLAPDETGVEIVRRSGGWGLVSLPETRGWASLDYLARQPGQGDGFPMPLRCSGTEPFWSLSLNESPVFSVPERETQLHGRVEASAEDATLLTFGGVGAGFDVLLERQECSDGMSDRAYGIRAALIGTMPGAGAYLRGCCTLRP</sequence>
<dbReference type="InterPro" id="IPR003646">
    <property type="entry name" value="SH3-like_bac-type"/>
</dbReference>
<keyword evidence="1" id="KW-0732">Signal</keyword>
<comment type="caution">
    <text evidence="3">The sequence shown here is derived from an EMBL/GenBank/DDBJ whole genome shotgun (WGS) entry which is preliminary data.</text>
</comment>